<evidence type="ECO:0000313" key="3">
    <source>
        <dbReference type="Proteomes" id="UP000292235"/>
    </source>
</evidence>
<gene>
    <name evidence="2" type="ORF">EKD16_24770</name>
</gene>
<dbReference type="KEGG" id="strr:EKD16_24770"/>
<keyword evidence="1" id="KW-0812">Transmembrane</keyword>
<accession>A0A4P6Q7D5</accession>
<name>A0A4P6Q7D5_9ACTN</name>
<dbReference type="EMBL" id="CP036455">
    <property type="protein sequence ID" value="QBI56696.1"/>
    <property type="molecule type" value="Genomic_DNA"/>
</dbReference>
<dbReference type="RefSeq" id="WP_131101737.1">
    <property type="nucleotide sequence ID" value="NZ_CP036455.1"/>
</dbReference>
<sequence>MPPSIGTSHGSRGRLSDRVIIWKWSRPVPWDIATSVAAGLAGGVLLVLFLFAGFPDRFLANEFGDEPRVVLVAGCVGGVLGALIGVAGGTAAAASKGAERAALVGRSTAPWRMRLARQALRHGRLTGDVEANRIAAGIARMRARHGDFTRGGRTMLVLGGLMQTVCFLGGVLDANAFRMVFFGAAAVWFIGAAAIVNRTRRNLERVVALHAADEWSGSRRGSVSAPALQG</sequence>
<proteinExistence type="predicted"/>
<feature type="transmembrane region" description="Helical" evidence="1">
    <location>
        <begin position="69"/>
        <end position="94"/>
    </location>
</feature>
<protein>
    <submittedName>
        <fullName evidence="2">Uncharacterized protein</fullName>
    </submittedName>
</protein>
<keyword evidence="1" id="KW-1133">Transmembrane helix</keyword>
<dbReference type="Proteomes" id="UP000292235">
    <property type="component" value="Chromosome"/>
</dbReference>
<feature type="transmembrane region" description="Helical" evidence="1">
    <location>
        <begin position="151"/>
        <end position="170"/>
    </location>
</feature>
<evidence type="ECO:0000313" key="2">
    <source>
        <dbReference type="EMBL" id="QBI56696.1"/>
    </source>
</evidence>
<keyword evidence="3" id="KW-1185">Reference proteome</keyword>
<evidence type="ECO:0000256" key="1">
    <source>
        <dbReference type="SAM" id="Phobius"/>
    </source>
</evidence>
<reference evidence="2 3" key="1">
    <citation type="submission" date="2019-02" db="EMBL/GenBank/DDBJ databases">
        <authorList>
            <person name="Khodamoradi S."/>
            <person name="Hahnke R.L."/>
            <person name="Kaempfer P."/>
            <person name="Schumann P."/>
            <person name="Rohde M."/>
            <person name="Steinert M."/>
            <person name="Luzhetskyy A."/>
            <person name="Wink J."/>
            <person name="Ruckert C."/>
        </authorList>
    </citation>
    <scope>NUCLEOTIDE SEQUENCE [LARGE SCALE GENOMIC DNA]</scope>
    <source>
        <strain evidence="2 3">M2</strain>
    </source>
</reference>
<keyword evidence="1" id="KW-0472">Membrane</keyword>
<feature type="transmembrane region" description="Helical" evidence="1">
    <location>
        <begin position="176"/>
        <end position="196"/>
    </location>
</feature>
<organism evidence="2 3">
    <name type="scientific">Streptomonospora litoralis</name>
    <dbReference type="NCBI Taxonomy" id="2498135"/>
    <lineage>
        <taxon>Bacteria</taxon>
        <taxon>Bacillati</taxon>
        <taxon>Actinomycetota</taxon>
        <taxon>Actinomycetes</taxon>
        <taxon>Streptosporangiales</taxon>
        <taxon>Nocardiopsidaceae</taxon>
        <taxon>Streptomonospora</taxon>
    </lineage>
</organism>
<feature type="transmembrane region" description="Helical" evidence="1">
    <location>
        <begin position="32"/>
        <end position="54"/>
    </location>
</feature>
<dbReference type="AlphaFoldDB" id="A0A4P6Q7D5"/>